<evidence type="ECO:0000259" key="1">
    <source>
        <dbReference type="Pfam" id="PF03771"/>
    </source>
</evidence>
<evidence type="ECO:0000313" key="2">
    <source>
        <dbReference type="EMBL" id="MDF3291900.1"/>
    </source>
</evidence>
<sequence length="170" mass="18389">MPRSLTVGQLIRQLQDLDPDQPARLAINPDWPFSHYVGRVLDADGAVFIAEDGQEGYLPHGVGIQLDWLTGSNPVNARDSHDAPWSPDAPDAAHVVTGILDGPGWTVDDDSLPATYSAPGGHPWVRHDDDGWLYEARKAPEADPTWHVHFTSSVPADAIRAFTAALLATS</sequence>
<dbReference type="Proteomes" id="UP001216579">
    <property type="component" value="Unassembled WGS sequence"/>
</dbReference>
<keyword evidence="3" id="KW-1185">Reference proteome</keyword>
<dbReference type="RefSeq" id="WP_276095037.1">
    <property type="nucleotide sequence ID" value="NZ_JARJBC010000014.1"/>
</dbReference>
<dbReference type="EMBL" id="JARJBC010000014">
    <property type="protein sequence ID" value="MDF3291900.1"/>
    <property type="molecule type" value="Genomic_DNA"/>
</dbReference>
<protein>
    <submittedName>
        <fullName evidence="2">DUF317 domain-containing protein</fullName>
    </submittedName>
</protein>
<dbReference type="Pfam" id="PF03771">
    <property type="entry name" value="SPDY"/>
    <property type="match status" value="1"/>
</dbReference>
<organism evidence="2 3">
    <name type="scientific">Streptomyces silvisoli</name>
    <dbReference type="NCBI Taxonomy" id="3034235"/>
    <lineage>
        <taxon>Bacteria</taxon>
        <taxon>Bacillati</taxon>
        <taxon>Actinomycetota</taxon>
        <taxon>Actinomycetes</taxon>
        <taxon>Kitasatosporales</taxon>
        <taxon>Streptomycetaceae</taxon>
        <taxon>Streptomyces</taxon>
    </lineage>
</organism>
<dbReference type="InterPro" id="IPR005523">
    <property type="entry name" value="DUF317_SPDY"/>
</dbReference>
<reference evidence="2 3" key="1">
    <citation type="submission" date="2023-03" db="EMBL/GenBank/DDBJ databases">
        <title>Draft genome sequence of Streptomyces sp. RB6PN23 isolated from peat swamp forest in Thailand.</title>
        <authorList>
            <person name="Klaysubun C."/>
            <person name="Duangmal K."/>
        </authorList>
    </citation>
    <scope>NUCLEOTIDE SEQUENCE [LARGE SCALE GENOMIC DNA]</scope>
    <source>
        <strain evidence="2 3">RB6PN23</strain>
    </source>
</reference>
<evidence type="ECO:0000313" key="3">
    <source>
        <dbReference type="Proteomes" id="UP001216579"/>
    </source>
</evidence>
<accession>A0ABT5ZPZ2</accession>
<name>A0ABT5ZPZ2_9ACTN</name>
<gene>
    <name evidence="2" type="ORF">P3G67_22265</name>
</gene>
<feature type="domain" description="DUF317" evidence="1">
    <location>
        <begin position="124"/>
        <end position="169"/>
    </location>
</feature>
<comment type="caution">
    <text evidence="2">The sequence shown here is derived from an EMBL/GenBank/DDBJ whole genome shotgun (WGS) entry which is preliminary data.</text>
</comment>
<proteinExistence type="predicted"/>